<organism evidence="1 2">
    <name type="scientific">Clostridium sporogenes</name>
    <dbReference type="NCBI Taxonomy" id="1509"/>
    <lineage>
        <taxon>Bacteria</taxon>
        <taxon>Bacillati</taxon>
        <taxon>Bacillota</taxon>
        <taxon>Clostridia</taxon>
        <taxon>Eubacteriales</taxon>
        <taxon>Clostridiaceae</taxon>
        <taxon>Clostridium</taxon>
    </lineage>
</organism>
<dbReference type="AlphaFoldDB" id="A0ABD6RNR2"/>
<proteinExistence type="predicted"/>
<reference evidence="1 2" key="1">
    <citation type="submission" date="2017-02" db="EMBL/GenBank/DDBJ databases">
        <title>Differentiating clades of botulinum-neurotoxin-producing Clostridia with a simple, multiplex PCR assay.</title>
        <authorList>
            <person name="Williamson C.H.D."/>
            <person name="Vazquez A."/>
            <person name="Hill K."/>
            <person name="Smith T.J."/>
            <person name="Nottingham R."/>
            <person name="Stone N.E."/>
            <person name="Sobek C.J."/>
            <person name="Cocking J.H."/>
            <person name="Fernandez R.A."/>
            <person name="Caballero P.A."/>
            <person name="Leiser O.P."/>
            <person name="Keim P."/>
            <person name="Sahl J.W."/>
        </authorList>
    </citation>
    <scope>NUCLEOTIDE SEQUENCE [LARGE SCALE GENOMIC DNA]</scope>
    <source>
        <strain evidence="1 2">CLS_DGF_0088_06</strain>
    </source>
</reference>
<dbReference type="Proteomes" id="UP000193911">
    <property type="component" value="Unassembled WGS sequence"/>
</dbReference>
<accession>A0ABD6RNR2</accession>
<dbReference type="EMBL" id="MWJJ01000002">
    <property type="protein sequence ID" value="OSB16701.1"/>
    <property type="molecule type" value="Genomic_DNA"/>
</dbReference>
<name>A0ABD6RNR2_CLOSG</name>
<comment type="caution">
    <text evidence="1">The sequence shown here is derived from an EMBL/GenBank/DDBJ whole genome shotgun (WGS) entry which is preliminary data.</text>
</comment>
<gene>
    <name evidence="1" type="ORF">B2H94_10950</name>
</gene>
<evidence type="ECO:0000313" key="1">
    <source>
        <dbReference type="EMBL" id="OSB16701.1"/>
    </source>
</evidence>
<protein>
    <submittedName>
        <fullName evidence="1">Uncharacterized protein</fullName>
    </submittedName>
</protein>
<evidence type="ECO:0000313" key="2">
    <source>
        <dbReference type="Proteomes" id="UP000193911"/>
    </source>
</evidence>
<dbReference type="RefSeq" id="WP_085333610.1">
    <property type="nucleotide sequence ID" value="NZ_MWJJ01000002.1"/>
</dbReference>
<sequence>MTDMKIKSPKNCNSSDIKREIVQAGDCVKAICTYPNGFVLETIMQSDEITVNTNRPLIDNGDGTYSIPE</sequence>